<evidence type="ECO:0000313" key="4">
    <source>
        <dbReference type="EMBL" id="MBB5966443.1"/>
    </source>
</evidence>
<evidence type="ECO:0000256" key="2">
    <source>
        <dbReference type="SAM" id="Phobius"/>
    </source>
</evidence>
<evidence type="ECO:0000313" key="5">
    <source>
        <dbReference type="Proteomes" id="UP000562352"/>
    </source>
</evidence>
<dbReference type="RefSeq" id="WP_184946549.1">
    <property type="nucleotide sequence ID" value="NZ_BAAAWZ010000001.1"/>
</dbReference>
<feature type="region of interest" description="Disordered" evidence="1">
    <location>
        <begin position="1"/>
        <end position="20"/>
    </location>
</feature>
<dbReference type="PANTHER" id="PTHR46663">
    <property type="entry name" value="DIGUANYLATE CYCLASE DGCT-RELATED"/>
    <property type="match status" value="1"/>
</dbReference>
<evidence type="ECO:0000256" key="1">
    <source>
        <dbReference type="SAM" id="MobiDB-lite"/>
    </source>
</evidence>
<proteinExistence type="predicted"/>
<sequence>MPLFPGRLTGGRSAQSSATWQSSSRWPTAGAYLLVLLCLVASFATAAQQRAEIQASEQERRDKTMADVVAAISATVLRHTDFIATLHATVVTRPDMTNRQFAEWITESEVFDRYPGGAGYGYIQLVPAAQLDDFQQAIRTDPPRLPAGAPAGNLSVVPAGSRSAYCLARLSAAPASSPYAAYPPGFDYCALQRGSGHATPDGPDDETDAVMATLDARTGLFALLRFVSAPAATPAAIEERHAPPRGFVISAFDARAIIAAGLSSHHDLRVELLYRPRPGAKTPLNSAAPIVLAAGGSTPQSAVTRELPIGADSTWSVRVTSGSAEADRHADMAFWATLGSGLLLSALLAAFMHVLARSRRYALDLVARKTEQLRYQATHDALTGLPNRALILEQVGQALDDCQQPDTAIAVMFLDLDGFKNVNDTFGHAAGDRLLRAVAQRVTGVLRDESTVGRLGGDEFVVLLRDARDGRPETVATRIIQAVQEPFILGDDRAYEVRVGTSIGIATGPPGSADELLRDADLALYQAKKAGKGRYVMFAPAVSGHADTPIAR</sequence>
<keyword evidence="2" id="KW-0812">Transmembrane</keyword>
<dbReference type="PANTHER" id="PTHR46663:SF3">
    <property type="entry name" value="SLL0267 PROTEIN"/>
    <property type="match status" value="1"/>
</dbReference>
<dbReference type="FunFam" id="3.30.70.270:FF:000001">
    <property type="entry name" value="Diguanylate cyclase domain protein"/>
    <property type="match status" value="1"/>
</dbReference>
<dbReference type="InterPro" id="IPR000160">
    <property type="entry name" value="GGDEF_dom"/>
</dbReference>
<dbReference type="SMART" id="SM00267">
    <property type="entry name" value="GGDEF"/>
    <property type="match status" value="1"/>
</dbReference>
<protein>
    <submittedName>
        <fullName evidence="4">Diguanylate cyclase (GGDEF)-like protein</fullName>
    </submittedName>
</protein>
<comment type="caution">
    <text evidence="4">The sequence shown here is derived from an EMBL/GenBank/DDBJ whole genome shotgun (WGS) entry which is preliminary data.</text>
</comment>
<dbReference type="PROSITE" id="PS50887">
    <property type="entry name" value="GGDEF"/>
    <property type="match status" value="1"/>
</dbReference>
<dbReference type="Pfam" id="PF00990">
    <property type="entry name" value="GGDEF"/>
    <property type="match status" value="1"/>
</dbReference>
<name>A0A841DCB7_PLAVE</name>
<dbReference type="AlphaFoldDB" id="A0A841DCB7"/>
<keyword evidence="2" id="KW-0472">Membrane</keyword>
<reference evidence="4 5" key="1">
    <citation type="submission" date="2020-08" db="EMBL/GenBank/DDBJ databases">
        <title>Genomic Encyclopedia of Type Strains, Phase III (KMG-III): the genomes of soil and plant-associated and newly described type strains.</title>
        <authorList>
            <person name="Whitman W."/>
        </authorList>
    </citation>
    <scope>NUCLEOTIDE SEQUENCE [LARGE SCALE GENOMIC DNA]</scope>
    <source>
        <strain evidence="4 5">CECT 3303</strain>
    </source>
</reference>
<dbReference type="Proteomes" id="UP000562352">
    <property type="component" value="Unassembled WGS sequence"/>
</dbReference>
<dbReference type="Gene3D" id="3.30.70.270">
    <property type="match status" value="1"/>
</dbReference>
<dbReference type="InterPro" id="IPR043128">
    <property type="entry name" value="Rev_trsase/Diguanyl_cyclase"/>
</dbReference>
<accession>A0A841DCB7</accession>
<dbReference type="InterPro" id="IPR029787">
    <property type="entry name" value="Nucleotide_cyclase"/>
</dbReference>
<dbReference type="NCBIfam" id="TIGR00254">
    <property type="entry name" value="GGDEF"/>
    <property type="match status" value="1"/>
</dbReference>
<gene>
    <name evidence="4" type="ORF">FHS22_005734</name>
</gene>
<feature type="transmembrane region" description="Helical" evidence="2">
    <location>
        <begin position="332"/>
        <end position="355"/>
    </location>
</feature>
<keyword evidence="5" id="KW-1185">Reference proteome</keyword>
<organism evidence="4 5">
    <name type="scientific">Planomonospora venezuelensis</name>
    <dbReference type="NCBI Taxonomy" id="1999"/>
    <lineage>
        <taxon>Bacteria</taxon>
        <taxon>Bacillati</taxon>
        <taxon>Actinomycetota</taxon>
        <taxon>Actinomycetes</taxon>
        <taxon>Streptosporangiales</taxon>
        <taxon>Streptosporangiaceae</taxon>
        <taxon>Planomonospora</taxon>
    </lineage>
</organism>
<dbReference type="InterPro" id="IPR052163">
    <property type="entry name" value="DGC-Regulatory_Protein"/>
</dbReference>
<dbReference type="CDD" id="cd01949">
    <property type="entry name" value="GGDEF"/>
    <property type="match status" value="1"/>
</dbReference>
<feature type="domain" description="GGDEF" evidence="3">
    <location>
        <begin position="407"/>
        <end position="540"/>
    </location>
</feature>
<dbReference type="EMBL" id="JACHJJ010000023">
    <property type="protein sequence ID" value="MBB5966443.1"/>
    <property type="molecule type" value="Genomic_DNA"/>
</dbReference>
<keyword evidence="2" id="KW-1133">Transmembrane helix</keyword>
<dbReference type="SUPFAM" id="SSF55073">
    <property type="entry name" value="Nucleotide cyclase"/>
    <property type="match status" value="1"/>
</dbReference>
<evidence type="ECO:0000259" key="3">
    <source>
        <dbReference type="PROSITE" id="PS50887"/>
    </source>
</evidence>